<reference evidence="8 9" key="1">
    <citation type="journal article" date="2014" name="Genome Announc.">
        <title>Draft Genome Sequence of Paenibacillus pini JCM 16418T, Isolated from the Rhizosphere of Pine Tree.</title>
        <authorList>
            <person name="Yuki M."/>
            <person name="Oshima K."/>
            <person name="Suda W."/>
            <person name="Oshida Y."/>
            <person name="Kitamura K."/>
            <person name="Iida Y."/>
            <person name="Hattori M."/>
            <person name="Ohkuma M."/>
        </authorList>
    </citation>
    <scope>NUCLEOTIDE SEQUENCE [LARGE SCALE GENOMIC DNA]</scope>
    <source>
        <strain evidence="8 9">JCM 16418</strain>
    </source>
</reference>
<evidence type="ECO:0000256" key="3">
    <source>
        <dbReference type="ARBA" id="ARBA00022475"/>
    </source>
</evidence>
<evidence type="ECO:0000256" key="1">
    <source>
        <dbReference type="ARBA" id="ARBA00004651"/>
    </source>
</evidence>
<keyword evidence="6 7" id="KW-0472">Membrane</keyword>
<proteinExistence type="inferred from homology"/>
<dbReference type="PANTHER" id="PTHR43663">
    <property type="entry name" value="CHROMATE TRANSPORT PROTEIN-RELATED"/>
    <property type="match status" value="1"/>
</dbReference>
<feature type="transmembrane region" description="Helical" evidence="7">
    <location>
        <begin position="148"/>
        <end position="181"/>
    </location>
</feature>
<protein>
    <submittedName>
        <fullName evidence="8">Chromate transport protein ChrA</fullName>
    </submittedName>
</protein>
<evidence type="ECO:0000313" key="9">
    <source>
        <dbReference type="Proteomes" id="UP000019364"/>
    </source>
</evidence>
<feature type="transmembrane region" description="Helical" evidence="7">
    <location>
        <begin position="57"/>
        <end position="78"/>
    </location>
</feature>
<dbReference type="OrthoDB" id="9027281at2"/>
<dbReference type="eggNOG" id="COG2059">
    <property type="taxonomic scope" value="Bacteria"/>
</dbReference>
<dbReference type="Proteomes" id="UP000019364">
    <property type="component" value="Unassembled WGS sequence"/>
</dbReference>
<dbReference type="RefSeq" id="WP_036649639.1">
    <property type="nucleotide sequence ID" value="NZ_BAVZ01000008.1"/>
</dbReference>
<evidence type="ECO:0000256" key="4">
    <source>
        <dbReference type="ARBA" id="ARBA00022692"/>
    </source>
</evidence>
<dbReference type="GO" id="GO:0005886">
    <property type="term" value="C:plasma membrane"/>
    <property type="evidence" value="ECO:0007669"/>
    <property type="project" value="UniProtKB-SubCell"/>
</dbReference>
<feature type="transmembrane region" description="Helical" evidence="7">
    <location>
        <begin position="116"/>
        <end position="136"/>
    </location>
</feature>
<gene>
    <name evidence="8" type="ORF">JCM16418_2955</name>
</gene>
<evidence type="ECO:0000256" key="7">
    <source>
        <dbReference type="SAM" id="Phobius"/>
    </source>
</evidence>
<accession>W7YK11</accession>
<sequence length="204" mass="21788">MSSTVIPNQIQLSLKLFTSFLKIGPTTFGGGYAILHVIDKEFTEHRKWLSSQEMTEITALSGAAPGGIGVNVAALIGYRIAGIPGLLCSIFGISMPTTLIMLMLCATASGLSDNPLIQAALMGIKPTIVALIAYAAVRMGKQTLKHPLPWSITVTCILLLLCFPIHPLLILGIGTMIGLVVEAASNSSKHNIRDQQEQGKHHMM</sequence>
<dbReference type="STRING" id="1236976.JCM16418_2955"/>
<dbReference type="AlphaFoldDB" id="W7YK11"/>
<dbReference type="EMBL" id="BAVZ01000008">
    <property type="protein sequence ID" value="GAF08847.1"/>
    <property type="molecule type" value="Genomic_DNA"/>
</dbReference>
<dbReference type="InterPro" id="IPR003370">
    <property type="entry name" value="Chromate_transpt"/>
</dbReference>
<keyword evidence="4 7" id="KW-0812">Transmembrane</keyword>
<comment type="similarity">
    <text evidence="2">Belongs to the chromate ion transporter (CHR) (TC 2.A.51) family.</text>
</comment>
<keyword evidence="3" id="KW-1003">Cell membrane</keyword>
<evidence type="ECO:0000313" key="8">
    <source>
        <dbReference type="EMBL" id="GAF08847.1"/>
    </source>
</evidence>
<name>W7YK11_9BACL</name>
<keyword evidence="9" id="KW-1185">Reference proteome</keyword>
<evidence type="ECO:0000256" key="2">
    <source>
        <dbReference type="ARBA" id="ARBA00005262"/>
    </source>
</evidence>
<keyword evidence="5 7" id="KW-1133">Transmembrane helix</keyword>
<dbReference type="Pfam" id="PF02417">
    <property type="entry name" value="Chromate_transp"/>
    <property type="match status" value="1"/>
</dbReference>
<organism evidence="8 9">
    <name type="scientific">Paenibacillus pini JCM 16418</name>
    <dbReference type="NCBI Taxonomy" id="1236976"/>
    <lineage>
        <taxon>Bacteria</taxon>
        <taxon>Bacillati</taxon>
        <taxon>Bacillota</taxon>
        <taxon>Bacilli</taxon>
        <taxon>Bacillales</taxon>
        <taxon>Paenibacillaceae</taxon>
        <taxon>Paenibacillus</taxon>
    </lineage>
</organism>
<comment type="subcellular location">
    <subcellularLocation>
        <location evidence="1">Cell membrane</location>
        <topology evidence="1">Multi-pass membrane protein</topology>
    </subcellularLocation>
</comment>
<comment type="caution">
    <text evidence="8">The sequence shown here is derived from an EMBL/GenBank/DDBJ whole genome shotgun (WGS) entry which is preliminary data.</text>
</comment>
<feature type="transmembrane region" description="Helical" evidence="7">
    <location>
        <begin position="85"/>
        <end position="110"/>
    </location>
</feature>
<dbReference type="PANTHER" id="PTHR43663:SF1">
    <property type="entry name" value="CHROMATE TRANSPORTER"/>
    <property type="match status" value="1"/>
</dbReference>
<dbReference type="InterPro" id="IPR052518">
    <property type="entry name" value="CHR_Transporter"/>
</dbReference>
<evidence type="ECO:0000256" key="6">
    <source>
        <dbReference type="ARBA" id="ARBA00023136"/>
    </source>
</evidence>
<dbReference type="GO" id="GO:0015109">
    <property type="term" value="F:chromate transmembrane transporter activity"/>
    <property type="evidence" value="ECO:0007669"/>
    <property type="project" value="InterPro"/>
</dbReference>
<evidence type="ECO:0000256" key="5">
    <source>
        <dbReference type="ARBA" id="ARBA00022989"/>
    </source>
</evidence>